<evidence type="ECO:0000313" key="2">
    <source>
        <dbReference type="Proteomes" id="UP000008720"/>
    </source>
</evidence>
<accession>E4TNF8</accession>
<reference evidence="1 2" key="1">
    <citation type="journal article" date="2011" name="Stand. Genomic Sci.">
        <title>Complete genome sequence of Marivirga tractuosa type strain (H-43).</title>
        <authorList>
            <person name="Pagani I."/>
            <person name="Chertkov O."/>
            <person name="Lapidus A."/>
            <person name="Lucas S."/>
            <person name="Del Rio T.G."/>
            <person name="Tice H."/>
            <person name="Copeland A."/>
            <person name="Cheng J.F."/>
            <person name="Nolan M."/>
            <person name="Saunders E."/>
            <person name="Pitluck S."/>
            <person name="Held B."/>
            <person name="Goodwin L."/>
            <person name="Liolios K."/>
            <person name="Ovchinikova G."/>
            <person name="Ivanova N."/>
            <person name="Mavromatis K."/>
            <person name="Pati A."/>
            <person name="Chen A."/>
            <person name="Palaniappan K."/>
            <person name="Land M."/>
            <person name="Hauser L."/>
            <person name="Jeffries C.D."/>
            <person name="Detter J.C."/>
            <person name="Han C."/>
            <person name="Tapia R."/>
            <person name="Ngatchou-Djao O.D."/>
            <person name="Rohde M."/>
            <person name="Goker M."/>
            <person name="Spring S."/>
            <person name="Sikorski J."/>
            <person name="Woyke T."/>
            <person name="Bristow J."/>
            <person name="Eisen J.A."/>
            <person name="Markowitz V."/>
            <person name="Hugenholtz P."/>
            <person name="Klenk H.P."/>
            <person name="Kyrpides N.C."/>
        </authorList>
    </citation>
    <scope>NUCLEOTIDE SEQUENCE [LARGE SCALE GENOMIC DNA]</scope>
    <source>
        <strain evidence="2">ATCC 23168 / DSM 4126 / NBRC 15989 / NCIMB 1408 / VKM B-1430 / H-43</strain>
    </source>
</reference>
<dbReference type="eggNOG" id="COG2885">
    <property type="taxonomic scope" value="Bacteria"/>
</dbReference>
<dbReference type="STRING" id="643867.Ftrac_0409"/>
<dbReference type="RefSeq" id="WP_013452566.1">
    <property type="nucleotide sequence ID" value="NC_014759.1"/>
</dbReference>
<dbReference type="KEGG" id="mtt:Ftrac_0409"/>
<organism evidence="1 2">
    <name type="scientific">Marivirga tractuosa (strain ATCC 23168 / DSM 4126 / NBRC 15989 / NCIMB 1408 / VKM B-1430 / H-43)</name>
    <name type="common">Microscilla tractuosa</name>
    <name type="synonym">Flexibacter tractuosus</name>
    <dbReference type="NCBI Taxonomy" id="643867"/>
    <lineage>
        <taxon>Bacteria</taxon>
        <taxon>Pseudomonadati</taxon>
        <taxon>Bacteroidota</taxon>
        <taxon>Cytophagia</taxon>
        <taxon>Cytophagales</taxon>
        <taxon>Marivirgaceae</taxon>
        <taxon>Marivirga</taxon>
    </lineage>
</organism>
<keyword evidence="2" id="KW-1185">Reference proteome</keyword>
<sequence>MKKIIIIIIIHALSIGLIKAQTNPLLGQYIQNLPAYNPSLAGVNDFLDINAGFRQQWVGFQQAPQTNYVSAYSTIKFDGDKERSDFAQSLKHGVGGFVILQNQGYYRQTEVSFTYAVHVPVFNETYFSLGLSPSFYNNKIDLSDLWVKDESTDETYQSVMENGYSNTFLHTNIGISLYSSDYYISYSLMEASELQLRGNEDTNNNISRGRHHIMGGYRFQINQDFDIIPNTFIRIDQARPTFYELGVRSQYQGNLWAGLSYRNDNTLVSMLGIHFKEKYKIGYAFEYKWGEVSQYNSGSHEVVLGIRLFDYNKAGISMW</sequence>
<dbReference type="HOGENOM" id="CLU_068235_0_0_10"/>
<dbReference type="AlphaFoldDB" id="E4TNF8"/>
<dbReference type="Proteomes" id="UP000008720">
    <property type="component" value="Chromosome"/>
</dbReference>
<protein>
    <submittedName>
        <fullName evidence="1">Membrane protein</fullName>
    </submittedName>
</protein>
<dbReference type="OrthoDB" id="978914at2"/>
<dbReference type="InterPro" id="IPR019861">
    <property type="entry name" value="PorP/SprF_Bacteroidetes"/>
</dbReference>
<dbReference type="NCBIfam" id="TIGR03519">
    <property type="entry name" value="T9SS_PorP_fam"/>
    <property type="match status" value="1"/>
</dbReference>
<proteinExistence type="predicted"/>
<gene>
    <name evidence="1" type="ordered locus">Ftrac_0409</name>
</gene>
<name>E4TNF8_MARTH</name>
<dbReference type="EMBL" id="CP002349">
    <property type="protein sequence ID" value="ADR20415.1"/>
    <property type="molecule type" value="Genomic_DNA"/>
</dbReference>
<evidence type="ECO:0000313" key="1">
    <source>
        <dbReference type="EMBL" id="ADR20415.1"/>
    </source>
</evidence>
<dbReference type="Pfam" id="PF11751">
    <property type="entry name" value="PorP_SprF"/>
    <property type="match status" value="1"/>
</dbReference>